<keyword evidence="4" id="KW-1185">Reference proteome</keyword>
<feature type="transmembrane region" description="Helical" evidence="2">
    <location>
        <begin position="27"/>
        <end position="49"/>
    </location>
</feature>
<reference evidence="3 4" key="1">
    <citation type="submission" date="2024-09" db="EMBL/GenBank/DDBJ databases">
        <authorList>
            <person name="Sun Q."/>
            <person name="Mori K."/>
        </authorList>
    </citation>
    <scope>NUCLEOTIDE SEQUENCE [LARGE SCALE GENOMIC DNA]</scope>
    <source>
        <strain evidence="3 4">JCM 12763</strain>
    </source>
</reference>
<name>A0ABV5V0J4_9MICO</name>
<feature type="region of interest" description="Disordered" evidence="1">
    <location>
        <begin position="1"/>
        <end position="20"/>
    </location>
</feature>
<comment type="caution">
    <text evidence="3">The sequence shown here is derived from an EMBL/GenBank/DDBJ whole genome shotgun (WGS) entry which is preliminary data.</text>
</comment>
<proteinExistence type="predicted"/>
<dbReference type="EMBL" id="JBHMAX010000010">
    <property type="protein sequence ID" value="MFB9731330.1"/>
    <property type="molecule type" value="Genomic_DNA"/>
</dbReference>
<keyword evidence="2" id="KW-0812">Transmembrane</keyword>
<evidence type="ECO:0000256" key="2">
    <source>
        <dbReference type="SAM" id="Phobius"/>
    </source>
</evidence>
<evidence type="ECO:0000313" key="4">
    <source>
        <dbReference type="Proteomes" id="UP001589613"/>
    </source>
</evidence>
<protein>
    <submittedName>
        <fullName evidence="3">Uncharacterized protein</fullName>
    </submittedName>
</protein>
<accession>A0ABV5V0J4</accession>
<keyword evidence="2" id="KW-0472">Membrane</keyword>
<keyword evidence="2" id="KW-1133">Transmembrane helix</keyword>
<sequence>MARERDDLETVDRPGPEHVPVRRRPDLVRFLTTGAVLGAVLGGLLGWLGPNAAGRTQVQEVVLLAAVGAITLGLLAAVAYLVADRASLRGQD</sequence>
<gene>
    <name evidence="3" type="ORF">ACFFN0_04645</name>
</gene>
<feature type="transmembrane region" description="Helical" evidence="2">
    <location>
        <begin position="61"/>
        <end position="83"/>
    </location>
</feature>
<organism evidence="3 4">
    <name type="scientific">Ornithinimicrobium kibberense</name>
    <dbReference type="NCBI Taxonomy" id="282060"/>
    <lineage>
        <taxon>Bacteria</taxon>
        <taxon>Bacillati</taxon>
        <taxon>Actinomycetota</taxon>
        <taxon>Actinomycetes</taxon>
        <taxon>Micrococcales</taxon>
        <taxon>Ornithinimicrobiaceae</taxon>
        <taxon>Ornithinimicrobium</taxon>
    </lineage>
</organism>
<dbReference type="Proteomes" id="UP001589613">
    <property type="component" value="Unassembled WGS sequence"/>
</dbReference>
<evidence type="ECO:0000256" key="1">
    <source>
        <dbReference type="SAM" id="MobiDB-lite"/>
    </source>
</evidence>
<evidence type="ECO:0000313" key="3">
    <source>
        <dbReference type="EMBL" id="MFB9731330.1"/>
    </source>
</evidence>
<dbReference type="RefSeq" id="WP_141337256.1">
    <property type="nucleotide sequence ID" value="NZ_JBHMAX010000010.1"/>
</dbReference>